<feature type="chain" id="PRO_5040919904" description="DUF4340 domain-containing protein" evidence="1">
    <location>
        <begin position="30"/>
        <end position="194"/>
    </location>
</feature>
<dbReference type="AlphaFoldDB" id="A0A9X1WRW5"/>
<comment type="caution">
    <text evidence="2">The sequence shown here is derived from an EMBL/GenBank/DDBJ whole genome shotgun (WGS) entry which is preliminary data.</text>
</comment>
<evidence type="ECO:0008006" key="4">
    <source>
        <dbReference type="Google" id="ProtNLM"/>
    </source>
</evidence>
<accession>A0A9X1WRW5</accession>
<gene>
    <name evidence="2" type="ORF">MUG84_19335</name>
</gene>
<evidence type="ECO:0000313" key="3">
    <source>
        <dbReference type="Proteomes" id="UP001139347"/>
    </source>
</evidence>
<name>A0A9X1WRW5_9BACL</name>
<dbReference type="RefSeq" id="WP_244727846.1">
    <property type="nucleotide sequence ID" value="NZ_JALIRP010000008.1"/>
</dbReference>
<sequence length="194" mass="21508">MSMSMSMVKKRMFSTIIVIGMILTALAFADPNQSKALEQKAFTGPGDIEKQRKEETAVWGNREVTSIEWEGKRTSWILKSSDEDVLDRNQWTLNGAAVSAEDVKGIISQMNNLISDASGSSRKASSLKAEVIESTVTLICGPDQKDKIYQIAIESPSPETLWIIPAGESKIYPVPLEEVQELERDIDQIKESTD</sequence>
<feature type="signal peptide" evidence="1">
    <location>
        <begin position="1"/>
        <end position="29"/>
    </location>
</feature>
<reference evidence="2" key="1">
    <citation type="submission" date="2022-04" db="EMBL/GenBank/DDBJ databases">
        <title>Paenibacillus mangrovi sp. nov., a novel endophytic bacterium isolated from bark of Kandelia candel.</title>
        <authorList>
            <person name="Tuo L."/>
        </authorList>
    </citation>
    <scope>NUCLEOTIDE SEQUENCE</scope>
    <source>
        <strain evidence="2">KQZ6P-2</strain>
    </source>
</reference>
<evidence type="ECO:0000256" key="1">
    <source>
        <dbReference type="SAM" id="SignalP"/>
    </source>
</evidence>
<keyword evidence="1" id="KW-0732">Signal</keyword>
<proteinExistence type="predicted"/>
<dbReference type="Proteomes" id="UP001139347">
    <property type="component" value="Unassembled WGS sequence"/>
</dbReference>
<evidence type="ECO:0000313" key="2">
    <source>
        <dbReference type="EMBL" id="MCJ8013883.1"/>
    </source>
</evidence>
<keyword evidence="3" id="KW-1185">Reference proteome</keyword>
<protein>
    <recommendedName>
        <fullName evidence="4">DUF4340 domain-containing protein</fullName>
    </recommendedName>
</protein>
<organism evidence="2 3">
    <name type="scientific">Paenibacillus mangrovi</name>
    <dbReference type="NCBI Taxonomy" id="2931978"/>
    <lineage>
        <taxon>Bacteria</taxon>
        <taxon>Bacillati</taxon>
        <taxon>Bacillota</taxon>
        <taxon>Bacilli</taxon>
        <taxon>Bacillales</taxon>
        <taxon>Paenibacillaceae</taxon>
        <taxon>Paenibacillus</taxon>
    </lineage>
</organism>
<dbReference type="EMBL" id="JALIRP010000008">
    <property type="protein sequence ID" value="MCJ8013883.1"/>
    <property type="molecule type" value="Genomic_DNA"/>
</dbReference>